<feature type="compositionally biased region" description="Basic and acidic residues" evidence="4">
    <location>
        <begin position="110"/>
        <end position="131"/>
    </location>
</feature>
<evidence type="ECO:0000313" key="6">
    <source>
        <dbReference type="Proteomes" id="UP001454036"/>
    </source>
</evidence>
<feature type="region of interest" description="Disordered" evidence="4">
    <location>
        <begin position="1"/>
        <end position="25"/>
    </location>
</feature>
<evidence type="ECO:0000256" key="3">
    <source>
        <dbReference type="ARBA" id="ARBA00038401"/>
    </source>
</evidence>
<dbReference type="GO" id="GO:0005634">
    <property type="term" value="C:nucleus"/>
    <property type="evidence" value="ECO:0007669"/>
    <property type="project" value="UniProtKB-SubCell"/>
</dbReference>
<dbReference type="PANTHER" id="PTHR23424">
    <property type="entry name" value="SERUM AMYLOID A"/>
    <property type="match status" value="1"/>
</dbReference>
<accession>A0AAV3P9B3</accession>
<evidence type="ECO:0000256" key="2">
    <source>
        <dbReference type="ARBA" id="ARBA00023242"/>
    </source>
</evidence>
<dbReference type="AlphaFoldDB" id="A0AAV3P9B3"/>
<dbReference type="PANTHER" id="PTHR23424:SF23">
    <property type="entry name" value="PROTEIN SAAL1"/>
    <property type="match status" value="1"/>
</dbReference>
<comment type="subcellular location">
    <subcellularLocation>
        <location evidence="1">Nucleus</location>
    </subcellularLocation>
</comment>
<comment type="caution">
    <text evidence="5">The sequence shown here is derived from an EMBL/GenBank/DDBJ whole genome shotgun (WGS) entry which is preliminary data.</text>
</comment>
<organism evidence="5 6">
    <name type="scientific">Lithospermum erythrorhizon</name>
    <name type="common">Purple gromwell</name>
    <name type="synonym">Lithospermum officinale var. erythrorhizon</name>
    <dbReference type="NCBI Taxonomy" id="34254"/>
    <lineage>
        <taxon>Eukaryota</taxon>
        <taxon>Viridiplantae</taxon>
        <taxon>Streptophyta</taxon>
        <taxon>Embryophyta</taxon>
        <taxon>Tracheophyta</taxon>
        <taxon>Spermatophyta</taxon>
        <taxon>Magnoliopsida</taxon>
        <taxon>eudicotyledons</taxon>
        <taxon>Gunneridae</taxon>
        <taxon>Pentapetalae</taxon>
        <taxon>asterids</taxon>
        <taxon>lamiids</taxon>
        <taxon>Boraginales</taxon>
        <taxon>Boraginaceae</taxon>
        <taxon>Boraginoideae</taxon>
        <taxon>Lithospermeae</taxon>
        <taxon>Lithospermum</taxon>
    </lineage>
</organism>
<sequence length="533" mass="59215">MMPIASEEHQEPQQLETCTHNPSAPSHELFDISTAVDPSYIISLIRKLIPSNAKNESVLSGEGKYETTGECTLSNEKNENGVSQIENCEARDGSCSQVEGMDTVDAVNDDNGRERMENGLQHNHESDDRSVDGDAWEEYGCTLWDLAASETHAELMVQNLILEVLLTNVRCSRSARVTEICLGILGNLACHEVPQKQIASTNGLVETILDQLFSDDAPSLREALRLITLCVQGAESVLWANALKSELIISRILWISENALNLQLLEKSVGLFSAIAESSQEAAFVLLPPLFNLGLPNILISLLDFEMSSLTREKDSERYSILDFILRTIEALSTLDDYSQQICVRKDLFQLLNALIKLPDKIEVAGSCISAAVLLANILTDAPDLGLEASQDIHFLQGLFEIFPLACDDAEAQSALWSILARLLCQVKEGEMNFVRLHQYASVLASKSELIEEELLNHNSDPKEADEHPNNITTRKAILLALRRISDILTQWTSSKEHAAESDRERDYVNEEHVDKLKGCINKYEVKNNSNPN</sequence>
<reference evidence="5 6" key="1">
    <citation type="submission" date="2024-01" db="EMBL/GenBank/DDBJ databases">
        <title>The complete chloroplast genome sequence of Lithospermum erythrorhizon: insights into the phylogenetic relationship among Boraginaceae species and the maternal lineages of purple gromwells.</title>
        <authorList>
            <person name="Okada T."/>
            <person name="Watanabe K."/>
        </authorList>
    </citation>
    <scope>NUCLEOTIDE SEQUENCE [LARGE SCALE GENOMIC DNA]</scope>
</reference>
<keyword evidence="2" id="KW-0539">Nucleus</keyword>
<dbReference type="Gene3D" id="1.25.10.10">
    <property type="entry name" value="Leucine-rich Repeat Variant"/>
    <property type="match status" value="1"/>
</dbReference>
<protein>
    <submittedName>
        <fullName evidence="5">Apolipoprotein</fullName>
    </submittedName>
</protein>
<dbReference type="InterPro" id="IPR011989">
    <property type="entry name" value="ARM-like"/>
</dbReference>
<keyword evidence="6" id="KW-1185">Reference proteome</keyword>
<proteinExistence type="inferred from homology"/>
<evidence type="ECO:0000256" key="1">
    <source>
        <dbReference type="ARBA" id="ARBA00004123"/>
    </source>
</evidence>
<evidence type="ECO:0000256" key="4">
    <source>
        <dbReference type="SAM" id="MobiDB-lite"/>
    </source>
</evidence>
<feature type="compositionally biased region" description="Basic and acidic residues" evidence="4">
    <location>
        <begin position="1"/>
        <end position="11"/>
    </location>
</feature>
<name>A0AAV3P9B3_LITER</name>
<dbReference type="SUPFAM" id="SSF48371">
    <property type="entry name" value="ARM repeat"/>
    <property type="match status" value="1"/>
</dbReference>
<dbReference type="InterPro" id="IPR052464">
    <property type="entry name" value="Synovial_Prolif_Regulator"/>
</dbReference>
<evidence type="ECO:0000313" key="5">
    <source>
        <dbReference type="EMBL" id="GAA0147662.1"/>
    </source>
</evidence>
<gene>
    <name evidence="5" type="ORF">LIER_07308</name>
</gene>
<comment type="similarity">
    <text evidence="3">Belongs to the SAAL1 family.</text>
</comment>
<dbReference type="InterPro" id="IPR016024">
    <property type="entry name" value="ARM-type_fold"/>
</dbReference>
<dbReference type="Proteomes" id="UP001454036">
    <property type="component" value="Unassembled WGS sequence"/>
</dbReference>
<feature type="compositionally biased region" description="Polar residues" evidence="4">
    <location>
        <begin position="12"/>
        <end position="24"/>
    </location>
</feature>
<feature type="region of interest" description="Disordered" evidence="4">
    <location>
        <begin position="105"/>
        <end position="131"/>
    </location>
</feature>
<dbReference type="EMBL" id="BAABME010001115">
    <property type="protein sequence ID" value="GAA0147662.1"/>
    <property type="molecule type" value="Genomic_DNA"/>
</dbReference>